<dbReference type="EMBL" id="JADNYJ010000006">
    <property type="protein sequence ID" value="KAF8910423.1"/>
    <property type="molecule type" value="Genomic_DNA"/>
</dbReference>
<protein>
    <submittedName>
        <fullName evidence="1">Uncharacterized protein</fullName>
    </submittedName>
</protein>
<name>A0A9P5NV77_GYMJU</name>
<dbReference type="AlphaFoldDB" id="A0A9P5NV77"/>
<keyword evidence="2" id="KW-1185">Reference proteome</keyword>
<sequence>MRGCWLRRRNNLQHPLVPGKANIFVDGVFTSALYFPGLSPNETFDCPLGNDPSIQIIYHPRKEKIYDPKSDLYTKSTTATYAQCIMIYNSKPVPIDELTVIGQIPVFEDPQVSIILKSPELTIVYLERLKQHLQ</sequence>
<reference evidence="1" key="1">
    <citation type="submission" date="2020-11" db="EMBL/GenBank/DDBJ databases">
        <authorList>
            <consortium name="DOE Joint Genome Institute"/>
            <person name="Ahrendt S."/>
            <person name="Riley R."/>
            <person name="Andreopoulos W."/>
            <person name="LaButti K."/>
            <person name="Pangilinan J."/>
            <person name="Ruiz-duenas F.J."/>
            <person name="Barrasa J.M."/>
            <person name="Sanchez-Garcia M."/>
            <person name="Camarero S."/>
            <person name="Miyauchi S."/>
            <person name="Serrano A."/>
            <person name="Linde D."/>
            <person name="Babiker R."/>
            <person name="Drula E."/>
            <person name="Ayuso-Fernandez I."/>
            <person name="Pacheco R."/>
            <person name="Padilla G."/>
            <person name="Ferreira P."/>
            <person name="Barriuso J."/>
            <person name="Kellner H."/>
            <person name="Castanera R."/>
            <person name="Alfaro M."/>
            <person name="Ramirez L."/>
            <person name="Pisabarro A.G."/>
            <person name="Kuo A."/>
            <person name="Tritt A."/>
            <person name="Lipzen A."/>
            <person name="He G."/>
            <person name="Yan M."/>
            <person name="Ng V."/>
            <person name="Cullen D."/>
            <person name="Martin F."/>
            <person name="Rosso M.-N."/>
            <person name="Henrissat B."/>
            <person name="Hibbett D."/>
            <person name="Martinez A.T."/>
            <person name="Grigoriev I.V."/>
        </authorList>
    </citation>
    <scope>NUCLEOTIDE SEQUENCE</scope>
    <source>
        <strain evidence="1">AH 44721</strain>
    </source>
</reference>
<dbReference type="PANTHER" id="PTHR31005">
    <property type="entry name" value="DUF4139 DOMAIN-CONTAINING PROTEIN"/>
    <property type="match status" value="1"/>
</dbReference>
<dbReference type="OrthoDB" id="10068793at2759"/>
<organism evidence="1 2">
    <name type="scientific">Gymnopilus junonius</name>
    <name type="common">Spectacular rustgill mushroom</name>
    <name type="synonym">Gymnopilus spectabilis subsp. junonius</name>
    <dbReference type="NCBI Taxonomy" id="109634"/>
    <lineage>
        <taxon>Eukaryota</taxon>
        <taxon>Fungi</taxon>
        <taxon>Dikarya</taxon>
        <taxon>Basidiomycota</taxon>
        <taxon>Agaricomycotina</taxon>
        <taxon>Agaricomycetes</taxon>
        <taxon>Agaricomycetidae</taxon>
        <taxon>Agaricales</taxon>
        <taxon>Agaricineae</taxon>
        <taxon>Hymenogastraceae</taxon>
        <taxon>Gymnopilus</taxon>
    </lineage>
</organism>
<dbReference type="Proteomes" id="UP000724874">
    <property type="component" value="Unassembled WGS sequence"/>
</dbReference>
<comment type="caution">
    <text evidence="1">The sequence shown here is derived from an EMBL/GenBank/DDBJ whole genome shotgun (WGS) entry which is preliminary data.</text>
</comment>
<dbReference type="InterPro" id="IPR011935">
    <property type="entry name" value="CHP02231"/>
</dbReference>
<gene>
    <name evidence="1" type="ORF">CPB84DRAFT_1723508</name>
</gene>
<accession>A0A9P5NV77</accession>
<evidence type="ECO:0000313" key="1">
    <source>
        <dbReference type="EMBL" id="KAF8910423.1"/>
    </source>
</evidence>
<dbReference type="PANTHER" id="PTHR31005:SF8">
    <property type="entry name" value="DUF4139 DOMAIN-CONTAINING PROTEIN"/>
    <property type="match status" value="1"/>
</dbReference>
<proteinExistence type="predicted"/>
<evidence type="ECO:0000313" key="2">
    <source>
        <dbReference type="Proteomes" id="UP000724874"/>
    </source>
</evidence>